<reference evidence="3 4" key="1">
    <citation type="submission" date="2021-06" db="EMBL/GenBank/DDBJ databases">
        <authorList>
            <person name="Palmer J.M."/>
        </authorList>
    </citation>
    <scope>NUCLEOTIDE SEQUENCE [LARGE SCALE GENOMIC DNA]</scope>
    <source>
        <strain evidence="3 4">XC_2019</strain>
        <tissue evidence="3">Muscle</tissue>
    </source>
</reference>
<keyword evidence="4" id="KW-1185">Reference proteome</keyword>
<protein>
    <recommendedName>
        <fullName evidence="2">CCD97-like C-terminal domain-containing protein</fullName>
    </recommendedName>
</protein>
<dbReference type="PANTHER" id="PTHR31840:SF1">
    <property type="entry name" value="COILED-COIL DOMAIN-CONTAINING PROTEIN 97"/>
    <property type="match status" value="1"/>
</dbReference>
<feature type="compositionally biased region" description="Basic and acidic residues" evidence="1">
    <location>
        <begin position="68"/>
        <end position="77"/>
    </location>
</feature>
<evidence type="ECO:0000259" key="2">
    <source>
        <dbReference type="Pfam" id="PF09747"/>
    </source>
</evidence>
<comment type="caution">
    <text evidence="3">The sequence shown here is derived from an EMBL/GenBank/DDBJ whole genome shotgun (WGS) entry which is preliminary data.</text>
</comment>
<evidence type="ECO:0000313" key="4">
    <source>
        <dbReference type="Proteomes" id="UP001434883"/>
    </source>
</evidence>
<dbReference type="InterPro" id="IPR018613">
    <property type="entry name" value="Ccdc97-like"/>
</dbReference>
<organism evidence="3 4">
    <name type="scientific">Xenoophorus captivus</name>
    <dbReference type="NCBI Taxonomy" id="1517983"/>
    <lineage>
        <taxon>Eukaryota</taxon>
        <taxon>Metazoa</taxon>
        <taxon>Chordata</taxon>
        <taxon>Craniata</taxon>
        <taxon>Vertebrata</taxon>
        <taxon>Euteleostomi</taxon>
        <taxon>Actinopterygii</taxon>
        <taxon>Neopterygii</taxon>
        <taxon>Teleostei</taxon>
        <taxon>Neoteleostei</taxon>
        <taxon>Acanthomorphata</taxon>
        <taxon>Ovalentaria</taxon>
        <taxon>Atherinomorphae</taxon>
        <taxon>Cyprinodontiformes</taxon>
        <taxon>Goodeidae</taxon>
        <taxon>Xenoophorus</taxon>
    </lineage>
</organism>
<name>A0ABV0S7X2_9TELE</name>
<feature type="non-terminal residue" evidence="3">
    <location>
        <position position="1"/>
    </location>
</feature>
<proteinExistence type="predicted"/>
<dbReference type="PANTHER" id="PTHR31840">
    <property type="entry name" value="COILED-COIL DOMAIN-CONTAINING PROTEIN 97"/>
    <property type="match status" value="1"/>
</dbReference>
<gene>
    <name evidence="3" type="ORF">XENOCAPTIV_019980</name>
</gene>
<feature type="domain" description="CCD97-like C-terminal" evidence="2">
    <location>
        <begin position="1"/>
        <end position="85"/>
    </location>
</feature>
<evidence type="ECO:0000256" key="1">
    <source>
        <dbReference type="SAM" id="MobiDB-lite"/>
    </source>
</evidence>
<dbReference type="Proteomes" id="UP001434883">
    <property type="component" value="Unassembled WGS sequence"/>
</dbReference>
<dbReference type="InterPro" id="IPR040233">
    <property type="entry name" value="CCD97-like_C"/>
</dbReference>
<accession>A0ABV0S7X2</accession>
<feature type="compositionally biased region" description="Acidic residues" evidence="1">
    <location>
        <begin position="78"/>
        <end position="90"/>
    </location>
</feature>
<dbReference type="EMBL" id="JAHRIN010071497">
    <property type="protein sequence ID" value="MEQ2216662.1"/>
    <property type="molecule type" value="Genomic_DNA"/>
</dbReference>
<evidence type="ECO:0000313" key="3">
    <source>
        <dbReference type="EMBL" id="MEQ2216662.1"/>
    </source>
</evidence>
<feature type="region of interest" description="Disordered" evidence="1">
    <location>
        <begin position="66"/>
        <end position="90"/>
    </location>
</feature>
<dbReference type="Pfam" id="PF09747">
    <property type="entry name" value="CCD97-like_C"/>
    <property type="match status" value="1"/>
</dbReference>
<sequence>GEYFSEEQMRMREPLLYEQYIGQFLTDEEVTEAMLDGAQEGQAGGGGSCGLANLLLNSYQERLIQNRLQEEQDREDGAQEEDEDDEGKSV</sequence>